<dbReference type="CDD" id="cd00071">
    <property type="entry name" value="GMPK"/>
    <property type="match status" value="1"/>
</dbReference>
<evidence type="ECO:0000256" key="12">
    <source>
        <dbReference type="ARBA" id="ARBA00048594"/>
    </source>
</evidence>
<evidence type="ECO:0000256" key="9">
    <source>
        <dbReference type="ARBA" id="ARBA00022777"/>
    </source>
</evidence>
<evidence type="ECO:0000256" key="7">
    <source>
        <dbReference type="ARBA" id="ARBA00022679"/>
    </source>
</evidence>
<dbReference type="GO" id="GO:0004385">
    <property type="term" value="F:GMP kinase activity"/>
    <property type="evidence" value="ECO:0007669"/>
    <property type="project" value="UniProtKB-UniRule"/>
</dbReference>
<dbReference type="GO" id="GO:0005524">
    <property type="term" value="F:ATP binding"/>
    <property type="evidence" value="ECO:0007669"/>
    <property type="project" value="UniProtKB-UniRule"/>
</dbReference>
<dbReference type="GO" id="GO:0005829">
    <property type="term" value="C:cytosol"/>
    <property type="evidence" value="ECO:0007669"/>
    <property type="project" value="TreeGrafter"/>
</dbReference>
<reference evidence="17" key="1">
    <citation type="submission" date="2016-09" db="EMBL/GenBank/DDBJ databases">
        <authorList>
            <person name="Varghese N."/>
            <person name="Submissions S."/>
        </authorList>
    </citation>
    <scope>NUCLEOTIDE SEQUENCE [LARGE SCALE GENOMIC DNA]</scope>
    <source>
        <strain evidence="17">JS23</strain>
    </source>
</reference>
<dbReference type="NCBIfam" id="TIGR03263">
    <property type="entry name" value="guanyl_kin"/>
    <property type="match status" value="1"/>
</dbReference>
<dbReference type="PANTHER" id="PTHR23117">
    <property type="entry name" value="GUANYLATE KINASE-RELATED"/>
    <property type="match status" value="1"/>
</dbReference>
<accession>A0A1H2PV63</accession>
<dbReference type="AlphaFoldDB" id="A0A1H2PV63"/>
<evidence type="ECO:0000256" key="3">
    <source>
        <dbReference type="ARBA" id="ARBA00005790"/>
    </source>
</evidence>
<evidence type="ECO:0000256" key="13">
    <source>
        <dbReference type="HAMAP-Rule" id="MF_00328"/>
    </source>
</evidence>
<evidence type="ECO:0000256" key="2">
    <source>
        <dbReference type="ARBA" id="ARBA00004496"/>
    </source>
</evidence>
<keyword evidence="7 13" id="KW-0808">Transferase</keyword>
<evidence type="ECO:0000256" key="1">
    <source>
        <dbReference type="ARBA" id="ARBA00003531"/>
    </source>
</evidence>
<dbReference type="PROSITE" id="PS50052">
    <property type="entry name" value="GUANYLATE_KINASE_2"/>
    <property type="match status" value="1"/>
</dbReference>
<dbReference type="SMART" id="SM00072">
    <property type="entry name" value="GuKc"/>
    <property type="match status" value="1"/>
</dbReference>
<dbReference type="InterPro" id="IPR027417">
    <property type="entry name" value="P-loop_NTPase"/>
</dbReference>
<proteinExistence type="inferred from homology"/>
<keyword evidence="9 13" id="KW-0418">Kinase</keyword>
<comment type="subcellular location">
    <subcellularLocation>
        <location evidence="2 13">Cytoplasm</location>
    </subcellularLocation>
</comment>
<name>A0A1H2PV63_9BURK</name>
<dbReference type="EMBL" id="FNLO01000015">
    <property type="protein sequence ID" value="SDV51126.1"/>
    <property type="molecule type" value="Genomic_DNA"/>
</dbReference>
<evidence type="ECO:0000256" key="8">
    <source>
        <dbReference type="ARBA" id="ARBA00022741"/>
    </source>
</evidence>
<comment type="similarity">
    <text evidence="3 13">Belongs to the guanylate kinase family.</text>
</comment>
<protein>
    <recommendedName>
        <fullName evidence="5 13">Guanylate kinase</fullName>
        <ecNumber evidence="4 13">2.7.4.8</ecNumber>
    </recommendedName>
    <alternativeName>
        <fullName evidence="11 13">GMP kinase</fullName>
    </alternativeName>
</protein>
<dbReference type="HAMAP" id="MF_00328">
    <property type="entry name" value="Guanylate_kinase"/>
    <property type="match status" value="1"/>
</dbReference>
<dbReference type="EC" id="2.7.4.8" evidence="4 13"/>
<dbReference type="Gene3D" id="3.40.50.300">
    <property type="entry name" value="P-loop containing nucleotide triphosphate hydrolases"/>
    <property type="match status" value="1"/>
</dbReference>
<evidence type="ECO:0000256" key="4">
    <source>
        <dbReference type="ARBA" id="ARBA00012961"/>
    </source>
</evidence>
<dbReference type="InterPro" id="IPR017665">
    <property type="entry name" value="Guanylate_kinase"/>
</dbReference>
<evidence type="ECO:0000256" key="10">
    <source>
        <dbReference type="ARBA" id="ARBA00022840"/>
    </source>
</evidence>
<feature type="region of interest" description="Disordered" evidence="14">
    <location>
        <begin position="1"/>
        <end position="22"/>
    </location>
</feature>
<dbReference type="PANTHER" id="PTHR23117:SF13">
    <property type="entry name" value="GUANYLATE KINASE"/>
    <property type="match status" value="1"/>
</dbReference>
<feature type="binding site" evidence="13">
    <location>
        <begin position="37"/>
        <end position="44"/>
    </location>
    <ligand>
        <name>ATP</name>
        <dbReference type="ChEBI" id="CHEBI:30616"/>
    </ligand>
</feature>
<dbReference type="InterPro" id="IPR008145">
    <property type="entry name" value="GK/Ca_channel_bsu"/>
</dbReference>
<keyword evidence="8 13" id="KW-0547">Nucleotide-binding</keyword>
<keyword evidence="6 13" id="KW-0963">Cytoplasm</keyword>
<keyword evidence="10 13" id="KW-0067">ATP-binding</keyword>
<dbReference type="FunFam" id="3.30.63.10:FF:000005">
    <property type="entry name" value="Guanylate kinase"/>
    <property type="match status" value="1"/>
</dbReference>
<comment type="function">
    <text evidence="1 13">Essential for recycling GMP and indirectly, cGMP.</text>
</comment>
<dbReference type="Gene3D" id="3.30.63.10">
    <property type="entry name" value="Guanylate Kinase phosphate binding domain"/>
    <property type="match status" value="1"/>
</dbReference>
<dbReference type="Proteomes" id="UP000243719">
    <property type="component" value="Unassembled WGS sequence"/>
</dbReference>
<keyword evidence="17" id="KW-1185">Reference proteome</keyword>
<dbReference type="STRING" id="1770053.SAMN05216551_11546"/>
<comment type="catalytic activity">
    <reaction evidence="12 13">
        <text>GMP + ATP = GDP + ADP</text>
        <dbReference type="Rhea" id="RHEA:20780"/>
        <dbReference type="ChEBI" id="CHEBI:30616"/>
        <dbReference type="ChEBI" id="CHEBI:58115"/>
        <dbReference type="ChEBI" id="CHEBI:58189"/>
        <dbReference type="ChEBI" id="CHEBI:456216"/>
        <dbReference type="EC" id="2.7.4.8"/>
    </reaction>
</comment>
<evidence type="ECO:0000259" key="15">
    <source>
        <dbReference type="PROSITE" id="PS50052"/>
    </source>
</evidence>
<dbReference type="Pfam" id="PF00625">
    <property type="entry name" value="Guanylate_kin"/>
    <property type="match status" value="1"/>
</dbReference>
<dbReference type="SUPFAM" id="SSF52540">
    <property type="entry name" value="P-loop containing nucleoside triphosphate hydrolases"/>
    <property type="match status" value="1"/>
</dbReference>
<evidence type="ECO:0000256" key="14">
    <source>
        <dbReference type="SAM" id="MobiDB-lite"/>
    </source>
</evidence>
<sequence>MNRNGENHAMNAQDARGAANEAARERDFPGNLFVVVAPSGAGKSTLVNALLRDDAAIRLSVSYTSRPPRPGESHGREYHFVDAAEFLQRRSAGEFLESAEVHGNYYGTSRLWIEEQMRRGDDVLLEIDWQGAQQVRRQFRNAVEIFILPPSLAALEERLNKRGQDEPHVITRRLLAAGGEIAHASEADYVVINEVFERALAELRCVIAATRLRFGSQRARHAALFAELGVHAEPSV</sequence>
<gene>
    <name evidence="13" type="primary">gmk</name>
    <name evidence="16" type="ORF">SAMN05216551_11546</name>
</gene>
<feature type="compositionally biased region" description="Low complexity" evidence="14">
    <location>
        <begin position="11"/>
        <end position="21"/>
    </location>
</feature>
<evidence type="ECO:0000256" key="11">
    <source>
        <dbReference type="ARBA" id="ARBA00030128"/>
    </source>
</evidence>
<evidence type="ECO:0000256" key="5">
    <source>
        <dbReference type="ARBA" id="ARBA00016296"/>
    </source>
</evidence>
<dbReference type="PROSITE" id="PS00856">
    <property type="entry name" value="GUANYLATE_KINASE_1"/>
    <property type="match status" value="1"/>
</dbReference>
<evidence type="ECO:0000313" key="16">
    <source>
        <dbReference type="EMBL" id="SDV51126.1"/>
    </source>
</evidence>
<evidence type="ECO:0000313" key="17">
    <source>
        <dbReference type="Proteomes" id="UP000243719"/>
    </source>
</evidence>
<organism evidence="16 17">
    <name type="scientific">Chitinasiproducens palmae</name>
    <dbReference type="NCBI Taxonomy" id="1770053"/>
    <lineage>
        <taxon>Bacteria</taxon>
        <taxon>Pseudomonadati</taxon>
        <taxon>Pseudomonadota</taxon>
        <taxon>Betaproteobacteria</taxon>
        <taxon>Burkholderiales</taxon>
        <taxon>Burkholderiaceae</taxon>
        <taxon>Chitinasiproducens</taxon>
    </lineage>
</organism>
<dbReference type="InterPro" id="IPR020590">
    <property type="entry name" value="Guanylate_kinase_CS"/>
</dbReference>
<evidence type="ECO:0000256" key="6">
    <source>
        <dbReference type="ARBA" id="ARBA00022490"/>
    </source>
</evidence>
<feature type="domain" description="Guanylate kinase-like" evidence="15">
    <location>
        <begin position="30"/>
        <end position="208"/>
    </location>
</feature>
<dbReference type="InterPro" id="IPR008144">
    <property type="entry name" value="Guanylate_kin-like_dom"/>
</dbReference>